<dbReference type="InterPro" id="IPR059113">
    <property type="entry name" value="Znf_ribbon"/>
</dbReference>
<keyword evidence="1" id="KW-1133">Transmembrane helix</keyword>
<protein>
    <recommendedName>
        <fullName evidence="2">Putative zinc-ribbon domain-containing protein</fullName>
    </recommendedName>
</protein>
<dbReference type="Gene3D" id="4.10.1060.50">
    <property type="match status" value="1"/>
</dbReference>
<dbReference type="InterPro" id="IPR038587">
    <property type="entry name" value="Ribosomal_eL40_sf"/>
</dbReference>
<dbReference type="GeneID" id="71964660"/>
<feature type="domain" description="Putative zinc-ribbon" evidence="2">
    <location>
        <begin position="1"/>
        <end position="25"/>
    </location>
</feature>
<organism evidence="3 4">
    <name type="scientific">Methanothermobacter tenebrarum</name>
    <dbReference type="NCBI Taxonomy" id="680118"/>
    <lineage>
        <taxon>Archaea</taxon>
        <taxon>Methanobacteriati</taxon>
        <taxon>Methanobacteriota</taxon>
        <taxon>Methanomada group</taxon>
        <taxon>Methanobacteria</taxon>
        <taxon>Methanobacteriales</taxon>
        <taxon>Methanobacteriaceae</taxon>
        <taxon>Methanothermobacter</taxon>
    </lineage>
</organism>
<dbReference type="Pfam" id="PF13248">
    <property type="entry name" value="Zn_ribbon_3"/>
    <property type="match status" value="1"/>
</dbReference>
<feature type="transmembrane region" description="Helical" evidence="1">
    <location>
        <begin position="60"/>
        <end position="93"/>
    </location>
</feature>
<keyword evidence="1" id="KW-0472">Membrane</keyword>
<name>A0ABN6PDL1_9EURY</name>
<evidence type="ECO:0000313" key="4">
    <source>
        <dbReference type="Proteomes" id="UP000831817"/>
    </source>
</evidence>
<reference evidence="3 4" key="1">
    <citation type="submission" date="2022-04" db="EMBL/GenBank/DDBJ databases">
        <title>Complete genome of Methanothermobacter tenebrarum strain RMAS.</title>
        <authorList>
            <person name="Nakamura K."/>
            <person name="Oshima K."/>
            <person name="Hattori M."/>
            <person name="Kamagata Y."/>
            <person name="Takamizawa K."/>
        </authorList>
    </citation>
    <scope>NUCLEOTIDE SEQUENCE [LARGE SCALE GENOMIC DNA]</scope>
    <source>
        <strain evidence="3 4">RMAS</strain>
    </source>
</reference>
<feature type="transmembrane region" description="Helical" evidence="1">
    <location>
        <begin position="100"/>
        <end position="120"/>
    </location>
</feature>
<dbReference type="EMBL" id="AP025698">
    <property type="protein sequence ID" value="BDH78783.1"/>
    <property type="molecule type" value="Genomic_DNA"/>
</dbReference>
<keyword evidence="1" id="KW-0812">Transmembrane</keyword>
<evidence type="ECO:0000259" key="2">
    <source>
        <dbReference type="Pfam" id="PF13248"/>
    </source>
</evidence>
<accession>A0ABN6PDL1</accession>
<sequence length="122" mass="13906">MIYCPYCGEKNRDDARFCKKCGNKLPEIKKEPITYHLTREPIRPVEERVEAHPEWDVAMIAAFILLISYGILRIIIPPIAPWLATAFSILYLLSATRKKVSIPLLIIITLLIAVNINTFLGL</sequence>
<evidence type="ECO:0000313" key="3">
    <source>
        <dbReference type="EMBL" id="BDH78783.1"/>
    </source>
</evidence>
<keyword evidence="4" id="KW-1185">Reference proteome</keyword>
<dbReference type="Proteomes" id="UP000831817">
    <property type="component" value="Chromosome"/>
</dbReference>
<evidence type="ECO:0000256" key="1">
    <source>
        <dbReference type="SAM" id="Phobius"/>
    </source>
</evidence>
<proteinExistence type="predicted"/>
<dbReference type="RefSeq" id="WP_248564655.1">
    <property type="nucleotide sequence ID" value="NZ_AP025698.1"/>
</dbReference>
<gene>
    <name evidence="3" type="ORF">MTTB_01620</name>
</gene>